<dbReference type="Proteomes" id="UP000325218">
    <property type="component" value="Unassembled WGS sequence"/>
</dbReference>
<name>A0A5D0CZS2_9BACL</name>
<dbReference type="AlphaFoldDB" id="A0A5D0CZS2"/>
<accession>A0A5D0CZS2</accession>
<dbReference type="RefSeq" id="WP_148450840.1">
    <property type="nucleotide sequence ID" value="NZ_VSDO01000001.1"/>
</dbReference>
<protein>
    <submittedName>
        <fullName evidence="1">Transcriptional regulator</fullName>
    </submittedName>
</protein>
<evidence type="ECO:0000313" key="2">
    <source>
        <dbReference type="Proteomes" id="UP000325218"/>
    </source>
</evidence>
<comment type="caution">
    <text evidence="1">The sequence shown here is derived from an EMBL/GenBank/DDBJ whole genome shotgun (WGS) entry which is preliminary data.</text>
</comment>
<sequence>MNLFEEVYANWLQRQLKEETNARRRELLANGLGHGTVEFLRAIWFPTIGNLDHLYAEYEVRDLNNGCRYLDLAYMPGGAKGCIELHGFRSHARDIEASRFKDLCMKQALLVMDDWHFLPIAYLSVKEDPAVCKQLVLAFVGKFLSGAVPSDLNWAEAETVRYARRLLRPFTPLELSLHLRLSERRTRDVLRSLLERNLLNVASGDLRYRTYKLAQS</sequence>
<gene>
    <name evidence="1" type="ORF">FRY98_06320</name>
</gene>
<dbReference type="EMBL" id="VSDO01000001">
    <property type="protein sequence ID" value="TYA15250.1"/>
    <property type="molecule type" value="Genomic_DNA"/>
</dbReference>
<reference evidence="1 2" key="1">
    <citation type="submission" date="2019-08" db="EMBL/GenBank/DDBJ databases">
        <title>Genome sequencing of Paenibacillus faecis DSM 23593(T).</title>
        <authorList>
            <person name="Kook J.-K."/>
            <person name="Park S.-N."/>
            <person name="Lim Y.K."/>
        </authorList>
    </citation>
    <scope>NUCLEOTIDE SEQUENCE [LARGE SCALE GENOMIC DNA]</scope>
    <source>
        <strain evidence="1 2">DSM 23593</strain>
    </source>
</reference>
<keyword evidence="2" id="KW-1185">Reference proteome</keyword>
<organism evidence="1 2">
    <name type="scientific">Paenibacillus faecis</name>
    <dbReference type="NCBI Taxonomy" id="862114"/>
    <lineage>
        <taxon>Bacteria</taxon>
        <taxon>Bacillati</taxon>
        <taxon>Bacillota</taxon>
        <taxon>Bacilli</taxon>
        <taxon>Bacillales</taxon>
        <taxon>Paenibacillaceae</taxon>
        <taxon>Paenibacillus</taxon>
    </lineage>
</organism>
<evidence type="ECO:0000313" key="1">
    <source>
        <dbReference type="EMBL" id="TYA15250.1"/>
    </source>
</evidence>
<proteinExistence type="predicted"/>
<dbReference type="OrthoDB" id="2677830at2"/>